<keyword evidence="17" id="KW-1185">Reference proteome</keyword>
<feature type="coiled-coil region" evidence="12">
    <location>
        <begin position="269"/>
        <end position="299"/>
    </location>
</feature>
<dbReference type="AlphaFoldDB" id="A0A316VM49"/>
<dbReference type="OrthoDB" id="8194677at2759"/>
<name>A0A316VM49_9BASI</name>
<keyword evidence="5" id="KW-0132">Cell division</keyword>
<dbReference type="Pfam" id="PF18595">
    <property type="entry name" value="Nuf2_DHR10-like"/>
    <property type="match status" value="1"/>
</dbReference>
<dbReference type="GO" id="GO:0031262">
    <property type="term" value="C:Ndc80 complex"/>
    <property type="evidence" value="ECO:0007669"/>
    <property type="project" value="InterPro"/>
</dbReference>
<keyword evidence="8 12" id="KW-0175">Coiled coil</keyword>
<keyword evidence="10" id="KW-0131">Cell cycle</keyword>
<keyword evidence="11" id="KW-0137">Centromere</keyword>
<dbReference type="Gene3D" id="1.10.287.1490">
    <property type="match status" value="1"/>
</dbReference>
<keyword evidence="9" id="KW-0539">Nucleus</keyword>
<dbReference type="GO" id="GO:0051301">
    <property type="term" value="P:cell division"/>
    <property type="evidence" value="ECO:0007669"/>
    <property type="project" value="UniProtKB-KW"/>
</dbReference>
<keyword evidence="6" id="KW-0498">Mitosis</keyword>
<evidence type="ECO:0000313" key="16">
    <source>
        <dbReference type="EMBL" id="PWN38168.1"/>
    </source>
</evidence>
<evidence type="ECO:0000256" key="13">
    <source>
        <dbReference type="SAM" id="MobiDB-lite"/>
    </source>
</evidence>
<organism evidence="16 17">
    <name type="scientific">Meira miltonrushii</name>
    <dbReference type="NCBI Taxonomy" id="1280837"/>
    <lineage>
        <taxon>Eukaryota</taxon>
        <taxon>Fungi</taxon>
        <taxon>Dikarya</taxon>
        <taxon>Basidiomycota</taxon>
        <taxon>Ustilaginomycotina</taxon>
        <taxon>Exobasidiomycetes</taxon>
        <taxon>Exobasidiales</taxon>
        <taxon>Brachybasidiaceae</taxon>
        <taxon>Meira</taxon>
    </lineage>
</organism>
<feature type="domain" description="Kinetochore protein Nuf2 N-terminal" evidence="14">
    <location>
        <begin position="26"/>
        <end position="161"/>
    </location>
</feature>
<dbReference type="GO" id="GO:0005634">
    <property type="term" value="C:nucleus"/>
    <property type="evidence" value="ECO:0007669"/>
    <property type="project" value="UniProtKB-SubCell"/>
</dbReference>
<evidence type="ECO:0000256" key="10">
    <source>
        <dbReference type="ARBA" id="ARBA00023306"/>
    </source>
</evidence>
<feature type="coiled-coil region" evidence="12">
    <location>
        <begin position="163"/>
        <end position="232"/>
    </location>
</feature>
<evidence type="ECO:0000256" key="6">
    <source>
        <dbReference type="ARBA" id="ARBA00022776"/>
    </source>
</evidence>
<sequence>MTTLLQSHQTPFHPPPLGGAPSENQFGFPIETDDVIIQTLAKVGITDVKEHDIQKPTQQIALTCFAAFLELLSYVNDEVIDTLKGDCLDRLEHRELYDDSLRFIIRFREIRALMIASCVPDFNITDITRPKPKRFKKQIFALINFLRFSEHHIQHFDKLKEDNDHIFRERDELSSKLANVEEKVKEEEDLRASQEERTMELRGMNAKLSETLRNLKDEQSSLLNELDDAKQDKNVAHSKLLKLIETSRLLNEEIERFTLRIENTPKELRAMIEKQKRQLKEKRSAYAEEETKAQNMHEKKRVLEILESDIATCAQLVKACLEENTKLIRERQELDNVHHDMHDMSKERDNLNMQIDQLQEKLRWAMERLERTQKNIETKREENKRRMENGAEEWEGVQAEKKRRTDAVDQLNKQLAGLEDEYAQITAEFDTFYSELQQQKQKLETQCLGYMKAISKKMDLQVDL</sequence>
<feature type="compositionally biased region" description="Polar residues" evidence="13">
    <location>
        <begin position="1"/>
        <end position="10"/>
    </location>
</feature>
<evidence type="ECO:0000256" key="3">
    <source>
        <dbReference type="ARBA" id="ARBA00005498"/>
    </source>
</evidence>
<feature type="coiled-coil region" evidence="12">
    <location>
        <begin position="341"/>
        <end position="453"/>
    </location>
</feature>
<dbReference type="GO" id="GO:0051315">
    <property type="term" value="P:attachment of mitotic spindle microtubules to kinetochore"/>
    <property type="evidence" value="ECO:0007669"/>
    <property type="project" value="TreeGrafter"/>
</dbReference>
<evidence type="ECO:0000256" key="12">
    <source>
        <dbReference type="SAM" id="Coils"/>
    </source>
</evidence>
<dbReference type="PANTHER" id="PTHR21650">
    <property type="entry name" value="MEMBRALIN/KINETOCHORE PROTEIN NUF2"/>
    <property type="match status" value="1"/>
</dbReference>
<feature type="region of interest" description="Disordered" evidence="13">
    <location>
        <begin position="1"/>
        <end position="24"/>
    </location>
</feature>
<evidence type="ECO:0000256" key="4">
    <source>
        <dbReference type="ARBA" id="ARBA00022454"/>
    </source>
</evidence>
<dbReference type="GO" id="GO:0051383">
    <property type="term" value="P:kinetochore organization"/>
    <property type="evidence" value="ECO:0007669"/>
    <property type="project" value="TreeGrafter"/>
</dbReference>
<gene>
    <name evidence="16" type="ORF">FA14DRAFT_23629</name>
</gene>
<dbReference type="RefSeq" id="XP_025358470.1">
    <property type="nucleotide sequence ID" value="XM_025502051.1"/>
</dbReference>
<evidence type="ECO:0000256" key="8">
    <source>
        <dbReference type="ARBA" id="ARBA00023054"/>
    </source>
</evidence>
<evidence type="ECO:0000256" key="2">
    <source>
        <dbReference type="ARBA" id="ARBA00004629"/>
    </source>
</evidence>
<evidence type="ECO:0000313" key="17">
    <source>
        <dbReference type="Proteomes" id="UP000245771"/>
    </source>
</evidence>
<dbReference type="Proteomes" id="UP000245771">
    <property type="component" value="Unassembled WGS sequence"/>
</dbReference>
<dbReference type="InterPro" id="IPR005549">
    <property type="entry name" value="Kinetochore_Nuf2_N"/>
</dbReference>
<evidence type="ECO:0000256" key="1">
    <source>
        <dbReference type="ARBA" id="ARBA00004123"/>
    </source>
</evidence>
<keyword evidence="7" id="KW-0995">Kinetochore</keyword>
<dbReference type="EMBL" id="KZ819602">
    <property type="protein sequence ID" value="PWN38168.1"/>
    <property type="molecule type" value="Genomic_DNA"/>
</dbReference>
<evidence type="ECO:0000256" key="7">
    <source>
        <dbReference type="ARBA" id="ARBA00022838"/>
    </source>
</evidence>
<feature type="domain" description="Nuf2 DHR10-like" evidence="15">
    <location>
        <begin position="277"/>
        <end position="388"/>
    </location>
</feature>
<dbReference type="InterPro" id="IPR041112">
    <property type="entry name" value="Nuf2_DHR10-like"/>
</dbReference>
<accession>A0A316VM49</accession>
<comment type="similarity">
    <text evidence="3">Belongs to the NUF2 family.</text>
</comment>
<evidence type="ECO:0000259" key="15">
    <source>
        <dbReference type="Pfam" id="PF18595"/>
    </source>
</evidence>
<dbReference type="GO" id="GO:0007052">
    <property type="term" value="P:mitotic spindle organization"/>
    <property type="evidence" value="ECO:0007669"/>
    <property type="project" value="TreeGrafter"/>
</dbReference>
<reference evidence="16 17" key="1">
    <citation type="journal article" date="2018" name="Mol. Biol. Evol.">
        <title>Broad Genomic Sampling Reveals a Smut Pathogenic Ancestry of the Fungal Clade Ustilaginomycotina.</title>
        <authorList>
            <person name="Kijpornyongpan T."/>
            <person name="Mondo S.J."/>
            <person name="Barry K."/>
            <person name="Sandor L."/>
            <person name="Lee J."/>
            <person name="Lipzen A."/>
            <person name="Pangilinan J."/>
            <person name="LaButti K."/>
            <person name="Hainaut M."/>
            <person name="Henrissat B."/>
            <person name="Grigoriev I.V."/>
            <person name="Spatafora J.W."/>
            <person name="Aime M.C."/>
        </authorList>
    </citation>
    <scope>NUCLEOTIDE SEQUENCE [LARGE SCALE GENOMIC DNA]</scope>
    <source>
        <strain evidence="16 17">MCA 3882</strain>
    </source>
</reference>
<dbReference type="GO" id="GO:0044877">
    <property type="term" value="F:protein-containing complex binding"/>
    <property type="evidence" value="ECO:0007669"/>
    <property type="project" value="TreeGrafter"/>
</dbReference>
<evidence type="ECO:0000256" key="9">
    <source>
        <dbReference type="ARBA" id="ARBA00023242"/>
    </source>
</evidence>
<dbReference type="InParanoid" id="A0A316VM49"/>
<dbReference type="FunCoup" id="A0A316VM49">
    <property type="interactions" value="61"/>
</dbReference>
<dbReference type="InterPro" id="IPR038275">
    <property type="entry name" value="Nuf2_N_sf"/>
</dbReference>
<keyword evidence="4" id="KW-0158">Chromosome</keyword>
<dbReference type="GO" id="GO:0045132">
    <property type="term" value="P:meiotic chromosome segregation"/>
    <property type="evidence" value="ECO:0007669"/>
    <property type="project" value="TreeGrafter"/>
</dbReference>
<dbReference type="PANTHER" id="PTHR21650:SF2">
    <property type="entry name" value="KINETOCHORE PROTEIN NUF2"/>
    <property type="match status" value="1"/>
</dbReference>
<dbReference type="Pfam" id="PF03800">
    <property type="entry name" value="Nuf2"/>
    <property type="match status" value="1"/>
</dbReference>
<proteinExistence type="inferred from homology"/>
<evidence type="ECO:0000256" key="5">
    <source>
        <dbReference type="ARBA" id="ARBA00022618"/>
    </source>
</evidence>
<comment type="subcellular location">
    <subcellularLocation>
        <location evidence="2">Chromosome</location>
        <location evidence="2">Centromere</location>
        <location evidence="2">Kinetochore</location>
    </subcellularLocation>
    <subcellularLocation>
        <location evidence="1">Nucleus</location>
    </subcellularLocation>
</comment>
<dbReference type="STRING" id="1280837.A0A316VM49"/>
<dbReference type="GeneID" id="37023832"/>
<dbReference type="Gene3D" id="1.10.418.60">
    <property type="entry name" value="Ncd80 complex, Nuf2 subunit"/>
    <property type="match status" value="1"/>
</dbReference>
<evidence type="ECO:0000256" key="11">
    <source>
        <dbReference type="ARBA" id="ARBA00023328"/>
    </source>
</evidence>
<protein>
    <submittedName>
        <fullName evidence="16">Uncharacterized protein</fullName>
    </submittedName>
</protein>
<evidence type="ECO:0000259" key="14">
    <source>
        <dbReference type="Pfam" id="PF03800"/>
    </source>
</evidence>